<feature type="compositionally biased region" description="Basic and acidic residues" evidence="1">
    <location>
        <begin position="106"/>
        <end position="116"/>
    </location>
</feature>
<evidence type="ECO:0000313" key="4">
    <source>
        <dbReference type="Proteomes" id="UP000635996"/>
    </source>
</evidence>
<dbReference type="GO" id="GO:0004519">
    <property type="term" value="F:endonuclease activity"/>
    <property type="evidence" value="ECO:0007669"/>
    <property type="project" value="UniProtKB-KW"/>
</dbReference>
<evidence type="ECO:0000259" key="2">
    <source>
        <dbReference type="Pfam" id="PF04471"/>
    </source>
</evidence>
<dbReference type="Pfam" id="PF04471">
    <property type="entry name" value="Mrr_cat"/>
    <property type="match status" value="1"/>
</dbReference>
<name>A0ABX0YVL9_STRTL</name>
<dbReference type="InterPro" id="IPR007560">
    <property type="entry name" value="Restrct_endonuc_IV_Mrr"/>
</dbReference>
<proteinExistence type="predicted"/>
<protein>
    <submittedName>
        <fullName evidence="3">Restriction endonuclease</fullName>
    </submittedName>
</protein>
<keyword evidence="3" id="KW-0540">Nuclease</keyword>
<dbReference type="SUPFAM" id="SSF52980">
    <property type="entry name" value="Restriction endonuclease-like"/>
    <property type="match status" value="1"/>
</dbReference>
<comment type="caution">
    <text evidence="3">The sequence shown here is derived from an EMBL/GenBank/DDBJ whole genome shotgun (WGS) entry which is preliminary data.</text>
</comment>
<reference evidence="3 4" key="1">
    <citation type="submission" date="2020-03" db="EMBL/GenBank/DDBJ databases">
        <title>WGS of actinomycetes isolated from Thailand.</title>
        <authorList>
            <person name="Thawai C."/>
        </authorList>
    </citation>
    <scope>NUCLEOTIDE SEQUENCE [LARGE SCALE GENOMIC DNA]</scope>
    <source>
        <strain evidence="3 4">NBRC 13905</strain>
    </source>
</reference>
<evidence type="ECO:0000256" key="1">
    <source>
        <dbReference type="SAM" id="MobiDB-lite"/>
    </source>
</evidence>
<keyword evidence="3" id="KW-0378">Hydrolase</keyword>
<gene>
    <name evidence="3" type="ORF">HCJ95_20875</name>
</gene>
<keyword evidence="3" id="KW-0255">Endonuclease</keyword>
<feature type="region of interest" description="Disordered" evidence="1">
    <location>
        <begin position="92"/>
        <end position="116"/>
    </location>
</feature>
<dbReference type="Gene3D" id="3.40.1350.10">
    <property type="match status" value="1"/>
</dbReference>
<organism evidence="3 4">
    <name type="scientific">Streptomyces thermoviolaceus subsp. thermoviolaceus</name>
    <dbReference type="NCBI Taxonomy" id="66860"/>
    <lineage>
        <taxon>Bacteria</taxon>
        <taxon>Bacillati</taxon>
        <taxon>Actinomycetota</taxon>
        <taxon>Actinomycetes</taxon>
        <taxon>Kitasatosporales</taxon>
        <taxon>Streptomycetaceae</taxon>
        <taxon>Streptomyces</taxon>
    </lineage>
</organism>
<dbReference type="InterPro" id="IPR011335">
    <property type="entry name" value="Restrct_endonuc-II-like"/>
</dbReference>
<dbReference type="EMBL" id="JAATEL010000024">
    <property type="protein sequence ID" value="NJP16660.1"/>
    <property type="molecule type" value="Genomic_DNA"/>
</dbReference>
<keyword evidence="4" id="KW-1185">Reference proteome</keyword>
<dbReference type="InterPro" id="IPR011856">
    <property type="entry name" value="tRNA_endonuc-like_dom_sf"/>
</dbReference>
<sequence>MSAGAVIAARSAYDVETERAPKRSPSHHVLFGQVRWLGAPSRRRRRRLCRRDGCTDVLVTGRRGDLGADVTGCLADGRKLVVQCKKYAPHRSVSSQDMHKSVGTARPEHGADVRCS</sequence>
<feature type="domain" description="Restriction endonuclease type IV Mrr" evidence="2">
    <location>
        <begin position="47"/>
        <end position="106"/>
    </location>
</feature>
<evidence type="ECO:0000313" key="3">
    <source>
        <dbReference type="EMBL" id="NJP16660.1"/>
    </source>
</evidence>
<dbReference type="Proteomes" id="UP000635996">
    <property type="component" value="Unassembled WGS sequence"/>
</dbReference>
<accession>A0ABX0YVL9</accession>